<name>A0A1H2Q7B4_9BACL</name>
<accession>A0A1H2Q7B4</accession>
<dbReference type="Gene3D" id="1.10.8.80">
    <property type="entry name" value="Magnesium chelatase subunit I, C-Terminal domain"/>
    <property type="match status" value="1"/>
</dbReference>
<dbReference type="SMART" id="SM00382">
    <property type="entry name" value="AAA"/>
    <property type="match status" value="1"/>
</dbReference>
<keyword evidence="2" id="KW-0067">ATP-binding</keyword>
<dbReference type="PIRSF" id="PIRSF002849">
    <property type="entry name" value="AAA_ATPase_chaperone_MoxR_prd"/>
    <property type="match status" value="1"/>
</dbReference>
<dbReference type="InterPro" id="IPR011703">
    <property type="entry name" value="ATPase_AAA-3"/>
</dbReference>
<evidence type="ECO:0000313" key="6">
    <source>
        <dbReference type="EMBL" id="SDW02289.1"/>
    </source>
</evidence>
<evidence type="ECO:0000256" key="3">
    <source>
        <dbReference type="ARBA" id="ARBA00061607"/>
    </source>
</evidence>
<evidence type="ECO:0000256" key="1">
    <source>
        <dbReference type="ARBA" id="ARBA00022741"/>
    </source>
</evidence>
<dbReference type="PANTHER" id="PTHR42759">
    <property type="entry name" value="MOXR FAMILY PROTEIN"/>
    <property type="match status" value="1"/>
</dbReference>
<dbReference type="EMBL" id="FNOJ01000001">
    <property type="protein sequence ID" value="SDW02289.1"/>
    <property type="molecule type" value="Genomic_DNA"/>
</dbReference>
<keyword evidence="1" id="KW-0547">Nucleotide-binding</keyword>
<evidence type="ECO:0000313" key="7">
    <source>
        <dbReference type="Proteomes" id="UP000182589"/>
    </source>
</evidence>
<dbReference type="CDD" id="cd00009">
    <property type="entry name" value="AAA"/>
    <property type="match status" value="1"/>
</dbReference>
<dbReference type="EMBL" id="BSRA01000002">
    <property type="protein sequence ID" value="GLV12802.1"/>
    <property type="molecule type" value="Genomic_DNA"/>
</dbReference>
<feature type="domain" description="AAA+ ATPase" evidence="4">
    <location>
        <begin position="45"/>
        <end position="186"/>
    </location>
</feature>
<gene>
    <name evidence="5" type="ORF">Heshes_04860</name>
    <name evidence="6" type="ORF">SAMN04489725_10186</name>
</gene>
<dbReference type="InterPro" id="IPR041628">
    <property type="entry name" value="ChlI/MoxR_AAA_lid"/>
</dbReference>
<dbReference type="AlphaFoldDB" id="A0A1H2Q7B4"/>
<reference evidence="7" key="2">
    <citation type="submission" date="2016-10" db="EMBL/GenBank/DDBJ databases">
        <authorList>
            <person name="Varghese N."/>
        </authorList>
    </citation>
    <scope>NUCLEOTIDE SEQUENCE [LARGE SCALE GENOMIC DNA]</scope>
    <source>
        <strain evidence="7">DSM 12489</strain>
    </source>
</reference>
<dbReference type="InterPro" id="IPR027417">
    <property type="entry name" value="P-loop_NTPase"/>
</dbReference>
<evidence type="ECO:0000313" key="5">
    <source>
        <dbReference type="EMBL" id="GLV12802.1"/>
    </source>
</evidence>
<dbReference type="PANTHER" id="PTHR42759:SF5">
    <property type="entry name" value="METHANOL DEHYDROGENASE REGULATOR"/>
    <property type="match status" value="1"/>
</dbReference>
<dbReference type="Pfam" id="PF07726">
    <property type="entry name" value="AAA_3"/>
    <property type="match status" value="1"/>
</dbReference>
<dbReference type="FunFam" id="3.40.50.300:FF:000640">
    <property type="entry name" value="MoxR family ATPase"/>
    <property type="match status" value="1"/>
</dbReference>
<dbReference type="InterPro" id="IPR050764">
    <property type="entry name" value="CbbQ/NirQ/NorQ/GpvN"/>
</dbReference>
<reference evidence="6" key="1">
    <citation type="submission" date="2016-10" db="EMBL/GenBank/DDBJ databases">
        <authorList>
            <person name="de Groot N.N."/>
        </authorList>
    </citation>
    <scope>NUCLEOTIDE SEQUENCE [LARGE SCALE GENOMIC DNA]</scope>
    <source>
        <strain evidence="6">DSM 12489</strain>
    </source>
</reference>
<keyword evidence="7" id="KW-1185">Reference proteome</keyword>
<dbReference type="GO" id="GO:0016887">
    <property type="term" value="F:ATP hydrolysis activity"/>
    <property type="evidence" value="ECO:0007669"/>
    <property type="project" value="InterPro"/>
</dbReference>
<dbReference type="Pfam" id="PF17863">
    <property type="entry name" value="AAA_lid_2"/>
    <property type="match status" value="1"/>
</dbReference>
<sequence length="324" mass="35339">MAETMQSHASTKALQEELKSVVEDLNQVVIGQREAIEMLLAACLAGGHALLQDVPGTGKTRLASSLATALGLSFHRVQGTPDLLPADVVGTTIYHPADEQFRFHPGPIFTNVLLMDEINRATPRTQSALLEAMAEGQVSADGQTMPLPRPFFVIATANPVESQGVFPLPEAQLDRFLVQIRLGYLDADLELAMVKRVAFGHDEPVAHLLAPEKVVAAQEAVRQVYISEDVLRYLIHLCRATRSHDQIILGASPRAIVLLTRLTQAIAFLAGRSFVTPDDVQRAFPAVMSHRLQLDIGWMDSAAIDRVLSDIVTSVPVPHEREEG</sequence>
<evidence type="ECO:0000256" key="2">
    <source>
        <dbReference type="ARBA" id="ARBA00022840"/>
    </source>
</evidence>
<proteinExistence type="inferred from homology"/>
<comment type="similarity">
    <text evidence="3">Belongs to the MoxR family.</text>
</comment>
<protein>
    <submittedName>
        <fullName evidence="5">Magnesium chelatase</fullName>
    </submittedName>
    <submittedName>
        <fullName evidence="6">MoxR-like ATPase</fullName>
    </submittedName>
</protein>
<dbReference type="RefSeq" id="WP_074691184.1">
    <property type="nucleotide sequence ID" value="NZ_BSRA01000002.1"/>
</dbReference>
<dbReference type="InterPro" id="IPR003593">
    <property type="entry name" value="AAA+_ATPase"/>
</dbReference>
<dbReference type="GO" id="GO:0005524">
    <property type="term" value="F:ATP binding"/>
    <property type="evidence" value="ECO:0007669"/>
    <property type="project" value="UniProtKB-KW"/>
</dbReference>
<organism evidence="6 7">
    <name type="scientific">Alicyclobacillus hesperidum</name>
    <dbReference type="NCBI Taxonomy" id="89784"/>
    <lineage>
        <taxon>Bacteria</taxon>
        <taxon>Bacillati</taxon>
        <taxon>Bacillota</taxon>
        <taxon>Bacilli</taxon>
        <taxon>Bacillales</taxon>
        <taxon>Alicyclobacillaceae</taxon>
        <taxon>Alicyclobacillus</taxon>
    </lineage>
</organism>
<dbReference type="STRING" id="89784.SAMN04489725_10186"/>
<reference evidence="5" key="3">
    <citation type="submission" date="2023-02" db="EMBL/GenBank/DDBJ databases">
        <title>Proposal of a novel subspecies: Alicyclobacillus hesperidum subspecies aegle.</title>
        <authorList>
            <person name="Goto K."/>
            <person name="Fujii T."/>
            <person name="Yasui K."/>
            <person name="Mochida K."/>
            <person name="Kato-Tanaka Y."/>
            <person name="Morohoshi S."/>
            <person name="An S.Y."/>
            <person name="Kasai H."/>
            <person name="Yokota A."/>
        </authorList>
    </citation>
    <scope>NUCLEOTIDE SEQUENCE</scope>
    <source>
        <strain evidence="5">DSM 12766</strain>
    </source>
</reference>
<dbReference type="Proteomes" id="UP000182589">
    <property type="component" value="Unassembled WGS sequence"/>
</dbReference>
<dbReference type="Gene3D" id="3.40.50.300">
    <property type="entry name" value="P-loop containing nucleotide triphosphate hydrolases"/>
    <property type="match status" value="1"/>
</dbReference>
<evidence type="ECO:0000259" key="4">
    <source>
        <dbReference type="SMART" id="SM00382"/>
    </source>
</evidence>
<dbReference type="SUPFAM" id="SSF52540">
    <property type="entry name" value="P-loop containing nucleoside triphosphate hydrolases"/>
    <property type="match status" value="1"/>
</dbReference>
<dbReference type="Proteomes" id="UP001157137">
    <property type="component" value="Unassembled WGS sequence"/>
</dbReference>